<evidence type="ECO:0000313" key="1">
    <source>
        <dbReference type="EMBL" id="GAP84891.1"/>
    </source>
</evidence>
<protein>
    <submittedName>
        <fullName evidence="1">Uncharacterized protein</fullName>
    </submittedName>
</protein>
<dbReference type="EMBL" id="DF977453">
    <property type="protein sequence ID" value="GAP84891.1"/>
    <property type="molecule type" value="Genomic_DNA"/>
</dbReference>
<accession>A0A1W2TB81</accession>
<name>A0A1W2TB81_ROSNE</name>
<reference evidence="1" key="1">
    <citation type="submission" date="2016-03" db="EMBL/GenBank/DDBJ databases">
        <title>Draft genome sequence of Rosellinia necatrix.</title>
        <authorList>
            <person name="Kanematsu S."/>
        </authorList>
    </citation>
    <scope>NUCLEOTIDE SEQUENCE [LARGE SCALE GENOMIC DNA]</scope>
    <source>
        <strain evidence="1">W97</strain>
    </source>
</reference>
<gene>
    <name evidence="1" type="ORF">SAMD00023353_0802140</name>
</gene>
<proteinExistence type="predicted"/>
<dbReference type="OrthoDB" id="5370011at2759"/>
<evidence type="ECO:0000313" key="2">
    <source>
        <dbReference type="Proteomes" id="UP000054516"/>
    </source>
</evidence>
<organism evidence="1">
    <name type="scientific">Rosellinia necatrix</name>
    <name type="common">White root-rot fungus</name>
    <dbReference type="NCBI Taxonomy" id="77044"/>
    <lineage>
        <taxon>Eukaryota</taxon>
        <taxon>Fungi</taxon>
        <taxon>Dikarya</taxon>
        <taxon>Ascomycota</taxon>
        <taxon>Pezizomycotina</taxon>
        <taxon>Sordariomycetes</taxon>
        <taxon>Xylariomycetidae</taxon>
        <taxon>Xylariales</taxon>
        <taxon>Xylariaceae</taxon>
        <taxon>Rosellinia</taxon>
    </lineage>
</organism>
<keyword evidence="2" id="KW-1185">Reference proteome</keyword>
<dbReference type="OMA" id="RVHRTCH"/>
<dbReference type="AlphaFoldDB" id="A0A1W2TB81"/>
<sequence length="346" mass="39089">MSSPSAPPRGAKERKGMEKVIYKVKTAFRVRGSGSRKKPPSEAPLVAPLVAPAVAPVVVPPSIIQPPSPPAKNLPEYEGATKMPRIQVHEERMKKLGARFGLEIKPSEWHSSEGEVLRVDKAVRMRIHRECHHCQVRFGADNKCPKCHHTPCRQCTRYPNHETEAERQANRDRRAALIQKHQDMAPILPSYDYSTEIPLVRHRKTGGQGLVHKGRPRMRVRRYCHVCNNLIHPHAAQSRTCECGHKRCDDCPRQPDNKKSYPYGYPNDEPGSKFKGVFGCHKCKTKFAPEAEDGTPCSECQHEKCSQCPRVKPRKVEPEPDPQATESVRRYMAQLYIAAPPQISDS</sequence>
<dbReference type="Proteomes" id="UP000054516">
    <property type="component" value="Unassembled WGS sequence"/>
</dbReference>